<keyword evidence="2" id="KW-1185">Reference proteome</keyword>
<dbReference type="Gene3D" id="3.40.50.1820">
    <property type="entry name" value="alpha/beta hydrolase"/>
    <property type="match status" value="1"/>
</dbReference>
<dbReference type="AlphaFoldDB" id="A0A4Z1C6W6"/>
<dbReference type="Proteomes" id="UP000297972">
    <property type="component" value="Unassembled WGS sequence"/>
</dbReference>
<gene>
    <name evidence="1" type="ORF">E4L95_20580</name>
</gene>
<accession>A0A4Z1C6W6</accession>
<dbReference type="OrthoDB" id="7768622at2"/>
<dbReference type="InterPro" id="IPR008886">
    <property type="entry name" value="UPF0227/Esterase_YqiA"/>
</dbReference>
<dbReference type="RefSeq" id="WP_135819129.1">
    <property type="nucleotide sequence ID" value="NZ_SRPG01000351.1"/>
</dbReference>
<dbReference type="Pfam" id="PF05728">
    <property type="entry name" value="UPF0227"/>
    <property type="match status" value="1"/>
</dbReference>
<proteinExistence type="predicted"/>
<organism evidence="1 2">
    <name type="scientific">Paracoccus liaowanqingii</name>
    <dbReference type="NCBI Taxonomy" id="2560053"/>
    <lineage>
        <taxon>Bacteria</taxon>
        <taxon>Pseudomonadati</taxon>
        <taxon>Pseudomonadota</taxon>
        <taxon>Alphaproteobacteria</taxon>
        <taxon>Rhodobacterales</taxon>
        <taxon>Paracoccaceae</taxon>
        <taxon>Paracoccus</taxon>
    </lineage>
</organism>
<reference evidence="1 2" key="1">
    <citation type="submission" date="2019-03" db="EMBL/GenBank/DDBJ databases">
        <authorList>
            <person name="Li J."/>
        </authorList>
    </citation>
    <scope>NUCLEOTIDE SEQUENCE [LARGE SCALE GENOMIC DNA]</scope>
    <source>
        <strain evidence="1 2">3058</strain>
    </source>
</reference>
<evidence type="ECO:0000313" key="2">
    <source>
        <dbReference type="Proteomes" id="UP000297972"/>
    </source>
</evidence>
<dbReference type="SUPFAM" id="SSF53474">
    <property type="entry name" value="alpha/beta-Hydrolases"/>
    <property type="match status" value="1"/>
</dbReference>
<dbReference type="EMBL" id="SRPG01000351">
    <property type="protein sequence ID" value="TGN43397.1"/>
    <property type="molecule type" value="Genomic_DNA"/>
</dbReference>
<dbReference type="InterPro" id="IPR029058">
    <property type="entry name" value="AB_hydrolase_fold"/>
</dbReference>
<evidence type="ECO:0008006" key="3">
    <source>
        <dbReference type="Google" id="ProtNLM"/>
    </source>
</evidence>
<comment type="caution">
    <text evidence="1">The sequence shown here is derived from an EMBL/GenBank/DDBJ whole genome shotgun (WGS) entry which is preliminary data.</text>
</comment>
<sequence>MGREYIRSIVYDGRDLCVIINCNNNKNGVITFGSWLRNPLENKQASLAKGFGDGVFINLKIDEMHVIPRTNHWYQSDEIKEVKKIAEIFLKSRNVISYGSSMGGYGAALLSATLGIKSVTLAPQFTLDKNLAPWEKRWENESKKIPYFDNMLMTKNGLASGFLFYDPFTKLDAMQAELYRLRSNLIFVPIPFSGHATASMVNKIYSLKRLVSDVLSNNFLASRFSEYRRLYSRRRDDTYLSMMYVYADSNGKELLSLWCLNQLEQIDGMIGAKALRTLSIHENRKNCLYRLDRWAHIAARLTPSSASDCLISAHIAAKGNYIKDAIRILEHGRKIAPNNIAFAREIDKLT</sequence>
<evidence type="ECO:0000313" key="1">
    <source>
        <dbReference type="EMBL" id="TGN43397.1"/>
    </source>
</evidence>
<name>A0A4Z1C6W6_9RHOB</name>
<protein>
    <recommendedName>
        <fullName evidence="3">Alpha/beta hydrolase</fullName>
    </recommendedName>
</protein>